<accession>A0A1Y3ELV7</accession>
<sequence length="129" mass="14653">MVWLEIIKCVKFLLNDKVVLALSCIYIIACITKRFHEMLLKCCQLSILFDFSAKWKLCDDVKRNFQLAIQPNRLAVNCTVRTKGGIDCSQHETFCPSNGDVGCSGKQKLQPALNRRSSTFQILPTVTRI</sequence>
<dbReference type="EMBL" id="LVZM01008075">
    <property type="protein sequence ID" value="OUC45925.1"/>
    <property type="molecule type" value="Genomic_DNA"/>
</dbReference>
<evidence type="ECO:0000313" key="1">
    <source>
        <dbReference type="EMBL" id="OUC45925.1"/>
    </source>
</evidence>
<dbReference type="Proteomes" id="UP000243006">
    <property type="component" value="Unassembled WGS sequence"/>
</dbReference>
<gene>
    <name evidence="1" type="ORF">D917_08124</name>
</gene>
<comment type="caution">
    <text evidence="1">The sequence shown here is derived from an EMBL/GenBank/DDBJ whole genome shotgun (WGS) entry which is preliminary data.</text>
</comment>
<protein>
    <submittedName>
        <fullName evidence="1">Uncharacterized protein</fullName>
    </submittedName>
</protein>
<dbReference type="AlphaFoldDB" id="A0A1Y3ELV7"/>
<name>A0A1Y3ELV7_9BILA</name>
<organism evidence="1 2">
    <name type="scientific">Trichinella nativa</name>
    <dbReference type="NCBI Taxonomy" id="6335"/>
    <lineage>
        <taxon>Eukaryota</taxon>
        <taxon>Metazoa</taxon>
        <taxon>Ecdysozoa</taxon>
        <taxon>Nematoda</taxon>
        <taxon>Enoplea</taxon>
        <taxon>Dorylaimia</taxon>
        <taxon>Trichinellida</taxon>
        <taxon>Trichinellidae</taxon>
        <taxon>Trichinella</taxon>
    </lineage>
</organism>
<proteinExistence type="predicted"/>
<reference evidence="1 2" key="1">
    <citation type="submission" date="2015-04" db="EMBL/GenBank/DDBJ databases">
        <title>Draft genome of the roundworm Trichinella nativa.</title>
        <authorList>
            <person name="Mitreva M."/>
        </authorList>
    </citation>
    <scope>NUCLEOTIDE SEQUENCE [LARGE SCALE GENOMIC DNA]</scope>
    <source>
        <strain evidence="1 2">ISS45</strain>
    </source>
</reference>
<evidence type="ECO:0000313" key="2">
    <source>
        <dbReference type="Proteomes" id="UP000243006"/>
    </source>
</evidence>